<feature type="transmembrane region" description="Helical" evidence="1">
    <location>
        <begin position="43"/>
        <end position="62"/>
    </location>
</feature>
<dbReference type="EMBL" id="JOPJ01000041">
    <property type="protein sequence ID" value="OUJ10691.1"/>
    <property type="molecule type" value="Genomic_DNA"/>
</dbReference>
<keyword evidence="3" id="KW-1185">Reference proteome</keyword>
<dbReference type="STRING" id="1236501.GCA_000613865_03545"/>
<comment type="caution">
    <text evidence="2">The sequence shown here is derived from an EMBL/GenBank/DDBJ whole genome shotgun (WGS) entry which is preliminary data.</text>
</comment>
<name>A0A252BRQ0_9PROT</name>
<dbReference type="Proteomes" id="UP000194931">
    <property type="component" value="Unassembled WGS sequence"/>
</dbReference>
<reference evidence="3" key="1">
    <citation type="submission" date="2014-06" db="EMBL/GenBank/DDBJ databases">
        <authorList>
            <person name="Winans N.J."/>
            <person name="Newell P.D."/>
            <person name="Douglas A.E."/>
        </authorList>
    </citation>
    <scope>NUCLEOTIDE SEQUENCE [LARGE SCALE GENOMIC DNA]</scope>
</reference>
<keyword evidence="1" id="KW-0812">Transmembrane</keyword>
<accession>A0A252BRQ0</accession>
<keyword evidence="1" id="KW-1133">Transmembrane helix</keyword>
<evidence type="ECO:0000313" key="2">
    <source>
        <dbReference type="EMBL" id="OUJ10691.1"/>
    </source>
</evidence>
<protein>
    <recommendedName>
        <fullName evidence="4">Transmembrane protein</fullName>
    </recommendedName>
</protein>
<gene>
    <name evidence="2" type="ORF">HK26_08225</name>
</gene>
<sequence>MRVTSVPEYARRLVAALLCWLALVMWGSAIVNFCPAITDAATQGYRAIASALAAPAMVWAFWVNTPRTALVLSTALVLCGGLLLIIQP</sequence>
<organism evidence="2 3">
    <name type="scientific">Acetobacter okinawensis</name>
    <dbReference type="NCBI Taxonomy" id="1076594"/>
    <lineage>
        <taxon>Bacteria</taxon>
        <taxon>Pseudomonadati</taxon>
        <taxon>Pseudomonadota</taxon>
        <taxon>Alphaproteobacteria</taxon>
        <taxon>Acetobacterales</taxon>
        <taxon>Acetobacteraceae</taxon>
        <taxon>Acetobacter</taxon>
    </lineage>
</organism>
<feature type="transmembrane region" description="Helical" evidence="1">
    <location>
        <begin position="69"/>
        <end position="86"/>
    </location>
</feature>
<evidence type="ECO:0000313" key="3">
    <source>
        <dbReference type="Proteomes" id="UP000194931"/>
    </source>
</evidence>
<dbReference type="AlphaFoldDB" id="A0A252BRQ0"/>
<evidence type="ECO:0008006" key="4">
    <source>
        <dbReference type="Google" id="ProtNLM"/>
    </source>
</evidence>
<keyword evidence="1" id="KW-0472">Membrane</keyword>
<evidence type="ECO:0000256" key="1">
    <source>
        <dbReference type="SAM" id="Phobius"/>
    </source>
</evidence>
<proteinExistence type="predicted"/>